<protein>
    <recommendedName>
        <fullName evidence="3">Transglycosylase</fullName>
    </recommendedName>
</protein>
<gene>
    <name evidence="1" type="ORF">IKE_02594</name>
</gene>
<evidence type="ECO:0000313" key="2">
    <source>
        <dbReference type="Proteomes" id="UP000014023"/>
    </source>
</evidence>
<evidence type="ECO:0008006" key="3">
    <source>
        <dbReference type="Google" id="ProtNLM"/>
    </source>
</evidence>
<name>A0A9W5Q4W8_BACCE</name>
<dbReference type="AlphaFoldDB" id="A0A9W5Q4W8"/>
<evidence type="ECO:0000313" key="1">
    <source>
        <dbReference type="EMBL" id="EOO67467.1"/>
    </source>
</evidence>
<organism evidence="1 2">
    <name type="scientific">Bacillus cereus VD196</name>
    <dbReference type="NCBI Taxonomy" id="1053243"/>
    <lineage>
        <taxon>Bacteria</taxon>
        <taxon>Bacillati</taxon>
        <taxon>Bacillota</taxon>
        <taxon>Bacilli</taxon>
        <taxon>Bacillales</taxon>
        <taxon>Bacillaceae</taxon>
        <taxon>Bacillus</taxon>
        <taxon>Bacillus cereus group</taxon>
    </lineage>
</organism>
<proteinExistence type="predicted"/>
<reference evidence="1 2" key="1">
    <citation type="submission" date="2012-12" db="EMBL/GenBank/DDBJ databases">
        <title>The Genome Sequence of Bacillus cereus VD196.</title>
        <authorList>
            <consortium name="The Broad Institute Genome Sequencing Platform"/>
            <consortium name="The Broad Institute Genome Sequencing Center for Infectious Disease"/>
            <person name="Feldgarden M."/>
            <person name="Van der Auwera G.A."/>
            <person name="Mahillon J."/>
            <person name="Duprez V."/>
            <person name="Timmery S."/>
            <person name="Mattelet C."/>
            <person name="Dierick K."/>
            <person name="Sun M."/>
            <person name="Yu Z."/>
            <person name="Zhu L."/>
            <person name="Hu X."/>
            <person name="Shank E.B."/>
            <person name="Swiecicka I."/>
            <person name="Hansen B.M."/>
            <person name="Andrup L."/>
            <person name="Walker B."/>
            <person name="Young S.K."/>
            <person name="Zeng Q."/>
            <person name="Gargeya S."/>
            <person name="Fitzgerald M."/>
            <person name="Haas B."/>
            <person name="Abouelleil A."/>
            <person name="Alvarado L."/>
            <person name="Arachchi H.M."/>
            <person name="Berlin A.M."/>
            <person name="Chapman S.B."/>
            <person name="Dewar J."/>
            <person name="Goldberg J."/>
            <person name="Griggs A."/>
            <person name="Gujja S."/>
            <person name="Hansen M."/>
            <person name="Howarth C."/>
            <person name="Imamovic A."/>
            <person name="Larimer J."/>
            <person name="McCowan C."/>
            <person name="Murphy C."/>
            <person name="Neiman D."/>
            <person name="Pearson M."/>
            <person name="Priest M."/>
            <person name="Roberts A."/>
            <person name="Saif S."/>
            <person name="Shea T."/>
            <person name="Sisk P."/>
            <person name="Sykes S."/>
            <person name="Wortman J."/>
            <person name="Nusbaum C."/>
            <person name="Birren B."/>
        </authorList>
    </citation>
    <scope>NUCLEOTIDE SEQUENCE [LARGE SCALE GENOMIC DNA]</scope>
    <source>
        <strain evidence="1 2">VD196</strain>
    </source>
</reference>
<dbReference type="Proteomes" id="UP000014023">
    <property type="component" value="Unassembled WGS sequence"/>
</dbReference>
<dbReference type="EMBL" id="AHFL01000011">
    <property type="protein sequence ID" value="EOO67467.1"/>
    <property type="molecule type" value="Genomic_DNA"/>
</dbReference>
<dbReference type="RefSeq" id="WP_016125054.1">
    <property type="nucleotide sequence ID" value="NZ_KB976254.1"/>
</dbReference>
<sequence>MKPVKAQCEKCNHVFTVRFHKLRLSNQVDKHFFICPKCKEEYVSYYSNRKMRQLQDEISEMYSRFRKCKTEEEAGVLDMKLQKRQAEYERIRDELKTKVEGE</sequence>
<accession>A0A9W5Q4W8</accession>
<comment type="caution">
    <text evidence="1">The sequence shown here is derived from an EMBL/GenBank/DDBJ whole genome shotgun (WGS) entry which is preliminary data.</text>
</comment>